<dbReference type="InterPro" id="IPR004589">
    <property type="entry name" value="DNA_helicase_ATP-dep_RecQ"/>
</dbReference>
<accession>A0ABW2TVI7</accession>
<comment type="catalytic activity">
    <reaction evidence="9">
        <text>Couples ATP hydrolysis with the unwinding of duplex DNA by translocating in the 3'-5' direction.</text>
        <dbReference type="EC" id="5.6.2.4"/>
    </reaction>
</comment>
<keyword evidence="6" id="KW-0067">ATP-binding</keyword>
<evidence type="ECO:0000256" key="4">
    <source>
        <dbReference type="ARBA" id="ARBA00022801"/>
    </source>
</evidence>
<dbReference type="InterPro" id="IPR001650">
    <property type="entry name" value="Helicase_C-like"/>
</dbReference>
<organism evidence="15 16">
    <name type="scientific">Actinokineospora soli</name>
    <dbReference type="NCBI Taxonomy" id="1048753"/>
    <lineage>
        <taxon>Bacteria</taxon>
        <taxon>Bacillati</taxon>
        <taxon>Actinomycetota</taxon>
        <taxon>Actinomycetes</taxon>
        <taxon>Pseudonocardiales</taxon>
        <taxon>Pseudonocardiaceae</taxon>
        <taxon>Actinokineospora</taxon>
    </lineage>
</organism>
<evidence type="ECO:0000259" key="13">
    <source>
        <dbReference type="PROSITE" id="PS51192"/>
    </source>
</evidence>
<keyword evidence="8" id="KW-0413">Isomerase</keyword>
<evidence type="ECO:0000256" key="2">
    <source>
        <dbReference type="ARBA" id="ARBA00022723"/>
    </source>
</evidence>
<keyword evidence="16" id="KW-1185">Reference proteome</keyword>
<protein>
    <recommendedName>
        <fullName evidence="11">ATP-dependent DNA helicase RecQ</fullName>
        <ecNumber evidence="10">5.6.2.4</ecNumber>
    </recommendedName>
    <alternativeName>
        <fullName evidence="12">DNA 3'-5' helicase RecQ</fullName>
    </alternativeName>
</protein>
<reference evidence="16" key="1">
    <citation type="journal article" date="2019" name="Int. J. Syst. Evol. Microbiol.">
        <title>The Global Catalogue of Microorganisms (GCM) 10K type strain sequencing project: providing services to taxonomists for standard genome sequencing and annotation.</title>
        <authorList>
            <consortium name="The Broad Institute Genomics Platform"/>
            <consortium name="The Broad Institute Genome Sequencing Center for Infectious Disease"/>
            <person name="Wu L."/>
            <person name="Ma J."/>
        </authorList>
    </citation>
    <scope>NUCLEOTIDE SEQUENCE [LARGE SCALE GENOMIC DNA]</scope>
    <source>
        <strain evidence="16">JCM 17695</strain>
    </source>
</reference>
<dbReference type="Proteomes" id="UP001596512">
    <property type="component" value="Unassembled WGS sequence"/>
</dbReference>
<sequence>MADEGRLRRLAEEKFGWDRLTDEQVAAMGAVMAGHDVLAVLPTGAGKSAIYQVPALLLDGPTVVVSPLIALQDDQVQGLAGTDAPDAVAVNSTLGAEETRAAWQALRDGSTEYVFLSPEQLAKDEVVDELADLGVSLFVVDEAHCISSWGHDFRPDYLRLGPVLERVGRPRVIALTATAAPPVRDDIVRRLGMRDHTEVVASFDRPNLRLEVERFTHDHLKRAGVVDRVVVLGAGGAAGLVYAATRKDAEHYAERLVEEGIRAAAYHAGMRAADRERVHEDFLARDVDVVVATSAFGMGIDKPDVRFVVHAAIPDSLDSYYQQVGRAGRDGEPAVAVLFHRAEDVGLQRFLTGGGPPEDAIEEVVRVLDEADGAVPPKRLREEADLRAPLATKAVGLLADAGEVVTEGSGAVRYAGSDPAAAVRSAVERAEAHRGLVRSRVEMMREYAESTGCRRQRLLGYFGEHLTDPCGNCDTCDAGTARRKPRGDGEFPVDTAVRHAEWGRGVVTGVETDRVTVLFDDVGYRTLSLAVLRRGVCWSATSAPRGTRGRG</sequence>
<dbReference type="Pfam" id="PF00270">
    <property type="entry name" value="DEAD"/>
    <property type="match status" value="1"/>
</dbReference>
<dbReference type="InterPro" id="IPR002464">
    <property type="entry name" value="DNA/RNA_helicase_DEAH_CS"/>
</dbReference>
<dbReference type="SUPFAM" id="SSF52540">
    <property type="entry name" value="P-loop containing nucleoside triphosphate hydrolases"/>
    <property type="match status" value="1"/>
</dbReference>
<evidence type="ECO:0000256" key="3">
    <source>
        <dbReference type="ARBA" id="ARBA00022741"/>
    </source>
</evidence>
<dbReference type="PANTHER" id="PTHR13710:SF105">
    <property type="entry name" value="ATP-DEPENDENT DNA HELICASE Q1"/>
    <property type="match status" value="1"/>
</dbReference>
<dbReference type="PANTHER" id="PTHR13710">
    <property type="entry name" value="DNA HELICASE RECQ FAMILY MEMBER"/>
    <property type="match status" value="1"/>
</dbReference>
<dbReference type="PROSITE" id="PS51194">
    <property type="entry name" value="HELICASE_CTER"/>
    <property type="match status" value="1"/>
</dbReference>
<name>A0ABW2TVI7_9PSEU</name>
<evidence type="ECO:0000256" key="9">
    <source>
        <dbReference type="ARBA" id="ARBA00034617"/>
    </source>
</evidence>
<comment type="caution">
    <text evidence="15">The sequence shown here is derived from an EMBL/GenBank/DDBJ whole genome shotgun (WGS) entry which is preliminary data.</text>
</comment>
<feature type="domain" description="Helicase C-terminal" evidence="14">
    <location>
        <begin position="224"/>
        <end position="372"/>
    </location>
</feature>
<evidence type="ECO:0000313" key="16">
    <source>
        <dbReference type="Proteomes" id="UP001596512"/>
    </source>
</evidence>
<evidence type="ECO:0000256" key="11">
    <source>
        <dbReference type="ARBA" id="ARBA00044535"/>
    </source>
</evidence>
<feature type="domain" description="Helicase ATP-binding" evidence="13">
    <location>
        <begin position="28"/>
        <end position="197"/>
    </location>
</feature>
<comment type="similarity">
    <text evidence="1">Belongs to the helicase family. RecQ subfamily.</text>
</comment>
<dbReference type="InterPro" id="IPR027417">
    <property type="entry name" value="P-loop_NTPase"/>
</dbReference>
<dbReference type="EMBL" id="JBHTEY010000004">
    <property type="protein sequence ID" value="MFC7617243.1"/>
    <property type="molecule type" value="Genomic_DNA"/>
</dbReference>
<dbReference type="SMART" id="SM00490">
    <property type="entry name" value="HELICc"/>
    <property type="match status" value="1"/>
</dbReference>
<gene>
    <name evidence="15" type="ORF">ACFQV2_31305</name>
</gene>
<evidence type="ECO:0000256" key="6">
    <source>
        <dbReference type="ARBA" id="ARBA00022840"/>
    </source>
</evidence>
<dbReference type="Gene3D" id="3.40.50.300">
    <property type="entry name" value="P-loop containing nucleotide triphosphate hydrolases"/>
    <property type="match status" value="2"/>
</dbReference>
<evidence type="ECO:0000256" key="12">
    <source>
        <dbReference type="ARBA" id="ARBA00044550"/>
    </source>
</evidence>
<evidence type="ECO:0000256" key="10">
    <source>
        <dbReference type="ARBA" id="ARBA00034808"/>
    </source>
</evidence>
<keyword evidence="7" id="KW-0238">DNA-binding</keyword>
<dbReference type="SMART" id="SM00487">
    <property type="entry name" value="DEXDc"/>
    <property type="match status" value="1"/>
</dbReference>
<dbReference type="NCBIfam" id="TIGR00614">
    <property type="entry name" value="recQ_fam"/>
    <property type="match status" value="1"/>
</dbReference>
<evidence type="ECO:0000259" key="14">
    <source>
        <dbReference type="PROSITE" id="PS51194"/>
    </source>
</evidence>
<evidence type="ECO:0000256" key="1">
    <source>
        <dbReference type="ARBA" id="ARBA00005446"/>
    </source>
</evidence>
<dbReference type="GO" id="GO:0003678">
    <property type="term" value="F:DNA helicase activity"/>
    <property type="evidence" value="ECO:0007669"/>
    <property type="project" value="UniProtKB-EC"/>
</dbReference>
<dbReference type="GO" id="GO:0016787">
    <property type="term" value="F:hydrolase activity"/>
    <property type="evidence" value="ECO:0007669"/>
    <property type="project" value="UniProtKB-KW"/>
</dbReference>
<dbReference type="Pfam" id="PF00271">
    <property type="entry name" value="Helicase_C"/>
    <property type="match status" value="1"/>
</dbReference>
<keyword evidence="4 15" id="KW-0378">Hydrolase</keyword>
<evidence type="ECO:0000256" key="8">
    <source>
        <dbReference type="ARBA" id="ARBA00023235"/>
    </source>
</evidence>
<keyword evidence="3" id="KW-0547">Nucleotide-binding</keyword>
<evidence type="ECO:0000313" key="15">
    <source>
        <dbReference type="EMBL" id="MFC7617243.1"/>
    </source>
</evidence>
<dbReference type="Pfam" id="PF16124">
    <property type="entry name" value="RecQ_Zn_bind"/>
    <property type="match status" value="1"/>
</dbReference>
<proteinExistence type="inferred from homology"/>
<keyword evidence="5 15" id="KW-0347">Helicase</keyword>
<dbReference type="InterPro" id="IPR011545">
    <property type="entry name" value="DEAD/DEAH_box_helicase_dom"/>
</dbReference>
<dbReference type="PROSITE" id="PS51192">
    <property type="entry name" value="HELICASE_ATP_BIND_1"/>
    <property type="match status" value="1"/>
</dbReference>
<dbReference type="CDD" id="cd17920">
    <property type="entry name" value="DEXHc_RecQ"/>
    <property type="match status" value="1"/>
</dbReference>
<dbReference type="PROSITE" id="PS00690">
    <property type="entry name" value="DEAH_ATP_HELICASE"/>
    <property type="match status" value="1"/>
</dbReference>
<dbReference type="InterPro" id="IPR032284">
    <property type="entry name" value="RecQ_Zn-bd"/>
</dbReference>
<dbReference type="InterPro" id="IPR014001">
    <property type="entry name" value="Helicase_ATP-bd"/>
</dbReference>
<evidence type="ECO:0000256" key="5">
    <source>
        <dbReference type="ARBA" id="ARBA00022806"/>
    </source>
</evidence>
<evidence type="ECO:0000256" key="7">
    <source>
        <dbReference type="ARBA" id="ARBA00023125"/>
    </source>
</evidence>
<keyword evidence="2" id="KW-0479">Metal-binding</keyword>
<dbReference type="EC" id="5.6.2.4" evidence="10"/>